<feature type="transmembrane region" description="Helical" evidence="6">
    <location>
        <begin position="21"/>
        <end position="44"/>
    </location>
</feature>
<reference evidence="8 9" key="1">
    <citation type="journal article" date="2015" name="Genome Announc.">
        <title>Expanding the biotechnology potential of lactobacilli through comparative genomics of 213 strains and associated genera.</title>
        <authorList>
            <person name="Sun Z."/>
            <person name="Harris H.M."/>
            <person name="McCann A."/>
            <person name="Guo C."/>
            <person name="Argimon S."/>
            <person name="Zhang W."/>
            <person name="Yang X."/>
            <person name="Jeffery I.B."/>
            <person name="Cooney J.C."/>
            <person name="Kagawa T.F."/>
            <person name="Liu W."/>
            <person name="Song Y."/>
            <person name="Salvetti E."/>
            <person name="Wrobel A."/>
            <person name="Rasinkangas P."/>
            <person name="Parkhill J."/>
            <person name="Rea M.C."/>
            <person name="O'Sullivan O."/>
            <person name="Ritari J."/>
            <person name="Douillard F.P."/>
            <person name="Paul Ross R."/>
            <person name="Yang R."/>
            <person name="Briner A.E."/>
            <person name="Felis G.E."/>
            <person name="de Vos W.M."/>
            <person name="Barrangou R."/>
            <person name="Klaenhammer T.R."/>
            <person name="Caufield P.W."/>
            <person name="Cui Y."/>
            <person name="Zhang H."/>
            <person name="O'Toole P.W."/>
        </authorList>
    </citation>
    <scope>NUCLEOTIDE SEQUENCE [LARGE SCALE GENOMIC DNA]</scope>
    <source>
        <strain evidence="8 9">DSM 13961</strain>
    </source>
</reference>
<feature type="transmembrane region" description="Helical" evidence="6">
    <location>
        <begin position="364"/>
        <end position="383"/>
    </location>
</feature>
<keyword evidence="2" id="KW-1003">Cell membrane</keyword>
<comment type="caution">
    <text evidence="8">The sequence shown here is derived from an EMBL/GenBank/DDBJ whole genome shotgun (WGS) entry which is preliminary data.</text>
</comment>
<gene>
    <name evidence="8" type="ORF">FC97_GL001243</name>
</gene>
<keyword evidence="9" id="KW-1185">Reference proteome</keyword>
<evidence type="ECO:0000256" key="3">
    <source>
        <dbReference type="ARBA" id="ARBA00022692"/>
    </source>
</evidence>
<evidence type="ECO:0000256" key="6">
    <source>
        <dbReference type="SAM" id="Phobius"/>
    </source>
</evidence>
<protein>
    <submittedName>
        <fullName evidence="8">ABC-type Na+ efflux pump, permease</fullName>
    </submittedName>
</protein>
<accession>A0ABR5NS60</accession>
<feature type="transmembrane region" description="Helical" evidence="6">
    <location>
        <begin position="312"/>
        <end position="328"/>
    </location>
</feature>
<dbReference type="InterPro" id="IPR013525">
    <property type="entry name" value="ABC2_TM"/>
</dbReference>
<evidence type="ECO:0000313" key="9">
    <source>
        <dbReference type="Proteomes" id="UP000051499"/>
    </source>
</evidence>
<dbReference type="PANTHER" id="PTHR30294">
    <property type="entry name" value="MEMBRANE COMPONENT OF ABC TRANSPORTER YHHJ-RELATED"/>
    <property type="match status" value="1"/>
</dbReference>
<keyword evidence="3 6" id="KW-0812">Transmembrane</keyword>
<organism evidence="8 9">
    <name type="scientific">Companilactobacillus kimchii DSM 13961 = JCM 10707</name>
    <dbReference type="NCBI Taxonomy" id="1423765"/>
    <lineage>
        <taxon>Bacteria</taxon>
        <taxon>Bacillati</taxon>
        <taxon>Bacillota</taxon>
        <taxon>Bacilli</taxon>
        <taxon>Lactobacillales</taxon>
        <taxon>Lactobacillaceae</taxon>
        <taxon>Companilactobacillus</taxon>
        <taxon>Companilactobacillus kimchii</taxon>
    </lineage>
</organism>
<dbReference type="Proteomes" id="UP000051499">
    <property type="component" value="Unassembled WGS sequence"/>
</dbReference>
<keyword evidence="5 6" id="KW-0472">Membrane</keyword>
<keyword evidence="4 6" id="KW-1133">Transmembrane helix</keyword>
<evidence type="ECO:0000256" key="1">
    <source>
        <dbReference type="ARBA" id="ARBA00004651"/>
    </source>
</evidence>
<comment type="subcellular location">
    <subcellularLocation>
        <location evidence="1">Cell membrane</location>
        <topology evidence="1">Multi-pass membrane protein</topology>
    </subcellularLocation>
</comment>
<dbReference type="EMBL" id="AZDH01000018">
    <property type="protein sequence ID" value="KRK50958.1"/>
    <property type="molecule type" value="Genomic_DNA"/>
</dbReference>
<feature type="transmembrane region" description="Helical" evidence="6">
    <location>
        <begin position="279"/>
        <end position="300"/>
    </location>
</feature>
<feature type="domain" description="ABC-2 type transporter transmembrane" evidence="7">
    <location>
        <begin position="22"/>
        <end position="378"/>
    </location>
</feature>
<evidence type="ECO:0000256" key="5">
    <source>
        <dbReference type="ARBA" id="ARBA00023136"/>
    </source>
</evidence>
<dbReference type="PANTHER" id="PTHR30294:SF29">
    <property type="entry name" value="MULTIDRUG ABC TRANSPORTER PERMEASE YBHS-RELATED"/>
    <property type="match status" value="1"/>
</dbReference>
<evidence type="ECO:0000256" key="2">
    <source>
        <dbReference type="ARBA" id="ARBA00022475"/>
    </source>
</evidence>
<dbReference type="InterPro" id="IPR051449">
    <property type="entry name" value="ABC-2_transporter_component"/>
</dbReference>
<evidence type="ECO:0000259" key="7">
    <source>
        <dbReference type="Pfam" id="PF12698"/>
    </source>
</evidence>
<evidence type="ECO:0000313" key="8">
    <source>
        <dbReference type="EMBL" id="KRK50958.1"/>
    </source>
</evidence>
<feature type="transmembrane region" description="Helical" evidence="6">
    <location>
        <begin position="225"/>
        <end position="250"/>
    </location>
</feature>
<feature type="transmembrane region" description="Helical" evidence="6">
    <location>
        <begin position="174"/>
        <end position="194"/>
    </location>
</feature>
<dbReference type="Pfam" id="PF12698">
    <property type="entry name" value="ABC2_membrane_3"/>
    <property type="match status" value="1"/>
</dbReference>
<evidence type="ECO:0000256" key="4">
    <source>
        <dbReference type="ARBA" id="ARBA00022989"/>
    </source>
</evidence>
<name>A0ABR5NS60_9LACO</name>
<proteinExistence type="predicted"/>
<sequence>MRKMNKLWIVTFETFLRQVKSWSFVMLILGPFLMLGITIGAGYVGAASGANSSNVAVISSQSTLRKNFLKENSADIDKKVTDEKVATKKMKKDNLAGYIVLKADNKRVTAKYVGTTSLSSSMKTKVNSFLAQTQQQLNMSQAKLSTQQLQALQQQPKLTEHIQEKAGTANLGKIISFWITVIMVYMVLITYTSITAQEIASEKGTKVIEIIFSSTTALKYFLGKIFGVLLVILTQILVYLVGGWGAYIFAENSSLTKSFVNQYQSLINSVMHNLLSVNLVYLLLGVVIYTILAAFCGALVAKVEDASKAAQPVIMLNLVAFFVTFPFQNNVDSIVVKILSYVPFFSSYFMPLRLINNNASTMEIMISLLILLASIILLAMYIGKIYQGLMLQTDDSSFWKRFKRGLSYK</sequence>